<dbReference type="InterPro" id="IPR036322">
    <property type="entry name" value="WD40_repeat_dom_sf"/>
</dbReference>
<name>A0A6G1KXX1_9PEZI</name>
<dbReference type="Proteomes" id="UP000799436">
    <property type="component" value="Unassembled WGS sequence"/>
</dbReference>
<dbReference type="InterPro" id="IPR028599">
    <property type="entry name" value="WDR12/Ytm1"/>
</dbReference>
<feature type="compositionally biased region" description="Polar residues" evidence="8">
    <location>
        <begin position="7"/>
        <end position="23"/>
    </location>
</feature>
<evidence type="ECO:0000256" key="7">
    <source>
        <dbReference type="PROSITE-ProRule" id="PRU00221"/>
    </source>
</evidence>
<evidence type="ECO:0000256" key="1">
    <source>
        <dbReference type="ARBA" id="ARBA00022517"/>
    </source>
</evidence>
<evidence type="ECO:0000256" key="3">
    <source>
        <dbReference type="ARBA" id="ARBA00022574"/>
    </source>
</evidence>
<proteinExistence type="inferred from homology"/>
<dbReference type="InterPro" id="IPR001680">
    <property type="entry name" value="WD40_rpt"/>
</dbReference>
<accession>A0A6G1KXX1</accession>
<dbReference type="GO" id="GO:0005654">
    <property type="term" value="C:nucleoplasm"/>
    <property type="evidence" value="ECO:0007669"/>
    <property type="project" value="UniProtKB-SubCell"/>
</dbReference>
<dbReference type="GO" id="GO:0043021">
    <property type="term" value="F:ribonucleoprotein complex binding"/>
    <property type="evidence" value="ECO:0007669"/>
    <property type="project" value="UniProtKB-UniRule"/>
</dbReference>
<evidence type="ECO:0000256" key="6">
    <source>
        <dbReference type="HAMAP-Rule" id="MF_03029"/>
    </source>
</evidence>
<evidence type="ECO:0000313" key="10">
    <source>
        <dbReference type="EMBL" id="KAF2765172.1"/>
    </source>
</evidence>
<dbReference type="GO" id="GO:0070545">
    <property type="term" value="C:PeBoW complex"/>
    <property type="evidence" value="ECO:0007669"/>
    <property type="project" value="TreeGrafter"/>
</dbReference>
<comment type="subcellular location">
    <subcellularLocation>
        <location evidence="6">Nucleus</location>
        <location evidence="6">Nucleolus</location>
    </subcellularLocation>
    <subcellularLocation>
        <location evidence="6">Nucleus</location>
        <location evidence="6">Nucleoplasm</location>
    </subcellularLocation>
</comment>
<dbReference type="InterPro" id="IPR012972">
    <property type="entry name" value="NLE"/>
</dbReference>
<evidence type="ECO:0000256" key="2">
    <source>
        <dbReference type="ARBA" id="ARBA00022552"/>
    </source>
</evidence>
<keyword evidence="2 6" id="KW-0698">rRNA processing</keyword>
<dbReference type="PROSITE" id="PS50294">
    <property type="entry name" value="WD_REPEATS_REGION"/>
    <property type="match status" value="3"/>
</dbReference>
<gene>
    <name evidence="6" type="primary">YTM1</name>
    <name evidence="10" type="ORF">EJ03DRAFT_331219</name>
</gene>
<dbReference type="PROSITE" id="PS00678">
    <property type="entry name" value="WD_REPEATS_1"/>
    <property type="match status" value="2"/>
</dbReference>
<evidence type="ECO:0000313" key="11">
    <source>
        <dbReference type="Proteomes" id="UP000799436"/>
    </source>
</evidence>
<feature type="repeat" description="WD" evidence="7">
    <location>
        <begin position="167"/>
        <end position="207"/>
    </location>
</feature>
<dbReference type="Gene3D" id="2.130.10.10">
    <property type="entry name" value="YVTN repeat-like/Quinoprotein amine dehydrogenase"/>
    <property type="match status" value="1"/>
</dbReference>
<dbReference type="HAMAP" id="MF_03029">
    <property type="entry name" value="WDR12"/>
    <property type="match status" value="1"/>
</dbReference>
<evidence type="ECO:0000256" key="5">
    <source>
        <dbReference type="ARBA" id="ARBA00023242"/>
    </source>
</evidence>
<dbReference type="PANTHER" id="PTHR19855">
    <property type="entry name" value="WD40 REPEAT PROTEIN 12, 37"/>
    <property type="match status" value="1"/>
</dbReference>
<organism evidence="10 11">
    <name type="scientific">Teratosphaeria nubilosa</name>
    <dbReference type="NCBI Taxonomy" id="161662"/>
    <lineage>
        <taxon>Eukaryota</taxon>
        <taxon>Fungi</taxon>
        <taxon>Dikarya</taxon>
        <taxon>Ascomycota</taxon>
        <taxon>Pezizomycotina</taxon>
        <taxon>Dothideomycetes</taxon>
        <taxon>Dothideomycetidae</taxon>
        <taxon>Mycosphaerellales</taxon>
        <taxon>Teratosphaeriaceae</taxon>
        <taxon>Teratosphaeria</taxon>
    </lineage>
</organism>
<keyword evidence="4" id="KW-0677">Repeat</keyword>
<dbReference type="InterPro" id="IPR015943">
    <property type="entry name" value="WD40/YVTN_repeat-like_dom_sf"/>
</dbReference>
<evidence type="ECO:0000256" key="8">
    <source>
        <dbReference type="SAM" id="MobiDB-lite"/>
    </source>
</evidence>
<comment type="similarity">
    <text evidence="6">Belongs to the WD repeat WDR12/YTM1 family.</text>
</comment>
<feature type="repeat" description="WD" evidence="7">
    <location>
        <begin position="286"/>
        <end position="328"/>
    </location>
</feature>
<dbReference type="OrthoDB" id="10251381at2759"/>
<dbReference type="SMART" id="SM00320">
    <property type="entry name" value="WD40"/>
    <property type="match status" value="7"/>
</dbReference>
<dbReference type="Pfam" id="PF08154">
    <property type="entry name" value="NLE"/>
    <property type="match status" value="1"/>
</dbReference>
<dbReference type="GO" id="GO:0000466">
    <property type="term" value="P:maturation of 5.8S rRNA from tricistronic rRNA transcript (SSU-rRNA, 5.8S rRNA, LSU-rRNA)"/>
    <property type="evidence" value="ECO:0007669"/>
    <property type="project" value="UniProtKB-UniRule"/>
</dbReference>
<feature type="region of interest" description="Disordered" evidence="8">
    <location>
        <begin position="1"/>
        <end position="23"/>
    </location>
</feature>
<dbReference type="InterPro" id="IPR020472">
    <property type="entry name" value="WD40_PAC1"/>
</dbReference>
<dbReference type="PANTHER" id="PTHR19855:SF11">
    <property type="entry name" value="RIBOSOME BIOGENESIS PROTEIN WDR12"/>
    <property type="match status" value="1"/>
</dbReference>
<dbReference type="SUPFAM" id="SSF50978">
    <property type="entry name" value="WD40 repeat-like"/>
    <property type="match status" value="1"/>
</dbReference>
<evidence type="ECO:0000256" key="4">
    <source>
        <dbReference type="ARBA" id="ARBA00022737"/>
    </source>
</evidence>
<protein>
    <recommendedName>
        <fullName evidence="6">Ribosome biogenesis protein YTM1</fullName>
    </recommendedName>
</protein>
<keyword evidence="1 6" id="KW-0690">Ribosome biogenesis</keyword>
<reference evidence="10" key="1">
    <citation type="journal article" date="2020" name="Stud. Mycol.">
        <title>101 Dothideomycetes genomes: a test case for predicting lifestyles and emergence of pathogens.</title>
        <authorList>
            <person name="Haridas S."/>
            <person name="Albert R."/>
            <person name="Binder M."/>
            <person name="Bloem J."/>
            <person name="Labutti K."/>
            <person name="Salamov A."/>
            <person name="Andreopoulos B."/>
            <person name="Baker S."/>
            <person name="Barry K."/>
            <person name="Bills G."/>
            <person name="Bluhm B."/>
            <person name="Cannon C."/>
            <person name="Castanera R."/>
            <person name="Culley D."/>
            <person name="Daum C."/>
            <person name="Ezra D."/>
            <person name="Gonzalez J."/>
            <person name="Henrissat B."/>
            <person name="Kuo A."/>
            <person name="Liang C."/>
            <person name="Lipzen A."/>
            <person name="Lutzoni F."/>
            <person name="Magnuson J."/>
            <person name="Mondo S."/>
            <person name="Nolan M."/>
            <person name="Ohm R."/>
            <person name="Pangilinan J."/>
            <person name="Park H.-J."/>
            <person name="Ramirez L."/>
            <person name="Alfaro M."/>
            <person name="Sun H."/>
            <person name="Tritt A."/>
            <person name="Yoshinaga Y."/>
            <person name="Zwiers L.-H."/>
            <person name="Turgeon B."/>
            <person name="Goodwin S."/>
            <person name="Spatafora J."/>
            <person name="Crous P."/>
            <person name="Grigoriev I."/>
        </authorList>
    </citation>
    <scope>NUCLEOTIDE SEQUENCE</scope>
    <source>
        <strain evidence="10">CBS 116005</strain>
    </source>
</reference>
<evidence type="ECO:0000259" key="9">
    <source>
        <dbReference type="Pfam" id="PF08154"/>
    </source>
</evidence>
<dbReference type="InterPro" id="IPR019775">
    <property type="entry name" value="WD40_repeat_CS"/>
</dbReference>
<sequence length="472" mass="50854">MSGEANMATQPPTTAAAGRTSQVRVHLRSRSENLQLPQHTGPILVSTEFKRYQLSTLVNRLLETDKPIPLDFLINGQFLRTSLDDFLTQNGISAETTLSVEYVKALVPPIYHASYEHDDWVSSVHVLSASSSAGGEAVLEGKERILTGSYDGLLRVWNASNEVVATASAHTAAVKSAHFLGPTHIVSAGVDRTVRVWNYTDSETDGRATLTPSLELYGHKASVDNLAVNKASSRILSAGADHRIGVWSTQKAELPSAPEGLLPSANKRRKLSNAKPVAQKGSLRMLDGHQSQVSDVCFDEKDATVAYSASWDHSVKTWDLTTSTCVDTRTTAQSLFSICHIHEHSLLATGTSARHITLIDPRASATTVSAMTLRGHTNAVVSLARDPGSSYQLVSGSHDGSCRIWDIRSVRHQAGTERVGDAVYVIERESAKGKPKTGVSGDGVKVFGVDWNREVGVVSGGEDKRVQINKGS</sequence>
<dbReference type="PRINTS" id="PR00320">
    <property type="entry name" value="GPROTEINBRPT"/>
</dbReference>
<dbReference type="Pfam" id="PF00400">
    <property type="entry name" value="WD40"/>
    <property type="match status" value="5"/>
</dbReference>
<feature type="repeat" description="WD" evidence="7">
    <location>
        <begin position="216"/>
        <end position="257"/>
    </location>
</feature>
<dbReference type="GO" id="GO:0000463">
    <property type="term" value="P:maturation of LSU-rRNA from tricistronic rRNA transcript (SSU-rRNA, 5.8S rRNA, LSU-rRNA)"/>
    <property type="evidence" value="ECO:0007669"/>
    <property type="project" value="UniProtKB-UniRule"/>
</dbReference>
<dbReference type="AlphaFoldDB" id="A0A6G1KXX1"/>
<keyword evidence="3 7" id="KW-0853">WD repeat</keyword>
<feature type="repeat" description="WD" evidence="7">
    <location>
        <begin position="373"/>
        <end position="409"/>
    </location>
</feature>
<comment type="subunit">
    <text evidence="6">Component of the NOP7 complex, composed of ERB1, NOP7 and YTM1. Within the NOP7 complex ERB1 appears to interact directly with NOP7 and YTM1. The NOP7 complex also associates with the 66S pre-ribosome.</text>
</comment>
<feature type="domain" description="NLE" evidence="9">
    <location>
        <begin position="23"/>
        <end position="87"/>
    </location>
</feature>
<dbReference type="GO" id="GO:0030687">
    <property type="term" value="C:preribosome, large subunit precursor"/>
    <property type="evidence" value="ECO:0007669"/>
    <property type="project" value="UniProtKB-UniRule"/>
</dbReference>
<keyword evidence="5 6" id="KW-0539">Nucleus</keyword>
<keyword evidence="11" id="KW-1185">Reference proteome</keyword>
<dbReference type="EMBL" id="ML995899">
    <property type="protein sequence ID" value="KAF2765172.1"/>
    <property type="molecule type" value="Genomic_DNA"/>
</dbReference>
<comment type="function">
    <text evidence="6">Component of the NOP7 complex, which is required for maturation of the 25S and 5.8S ribosomal RNAs and formation of the 60S ribosome.</text>
</comment>
<dbReference type="PROSITE" id="PS50082">
    <property type="entry name" value="WD_REPEATS_2"/>
    <property type="match status" value="4"/>
</dbReference>